<keyword evidence="3" id="KW-1133">Transmembrane helix</keyword>
<reference evidence="5" key="1">
    <citation type="submission" date="2021-12" db="EMBL/GenBank/DDBJ databases">
        <authorList>
            <person name="King R."/>
        </authorList>
    </citation>
    <scope>NUCLEOTIDE SEQUENCE</scope>
</reference>
<evidence type="ECO:0000256" key="2">
    <source>
        <dbReference type="ARBA" id="ARBA00040976"/>
    </source>
</evidence>
<evidence type="ECO:0000256" key="3">
    <source>
        <dbReference type="SAM" id="Phobius"/>
    </source>
</evidence>
<dbReference type="AlphaFoldDB" id="A0A9P0BHV1"/>
<dbReference type="PANTHER" id="PTHR46066:SF2">
    <property type="entry name" value="CHITINASE DOMAIN-CONTAINING PROTEIN 1"/>
    <property type="match status" value="1"/>
</dbReference>
<dbReference type="GO" id="GO:0005975">
    <property type="term" value="P:carbohydrate metabolic process"/>
    <property type="evidence" value="ECO:0007669"/>
    <property type="project" value="InterPro"/>
</dbReference>
<dbReference type="GO" id="GO:0070492">
    <property type="term" value="F:oligosaccharide binding"/>
    <property type="evidence" value="ECO:0007669"/>
    <property type="project" value="TreeGrafter"/>
</dbReference>
<organism evidence="5 6">
    <name type="scientific">Brassicogethes aeneus</name>
    <name type="common">Rape pollen beetle</name>
    <name type="synonym">Meligethes aeneus</name>
    <dbReference type="NCBI Taxonomy" id="1431903"/>
    <lineage>
        <taxon>Eukaryota</taxon>
        <taxon>Metazoa</taxon>
        <taxon>Ecdysozoa</taxon>
        <taxon>Arthropoda</taxon>
        <taxon>Hexapoda</taxon>
        <taxon>Insecta</taxon>
        <taxon>Pterygota</taxon>
        <taxon>Neoptera</taxon>
        <taxon>Endopterygota</taxon>
        <taxon>Coleoptera</taxon>
        <taxon>Polyphaga</taxon>
        <taxon>Cucujiformia</taxon>
        <taxon>Nitidulidae</taxon>
        <taxon>Meligethinae</taxon>
        <taxon>Brassicogethes</taxon>
    </lineage>
</organism>
<dbReference type="Pfam" id="PF00704">
    <property type="entry name" value="Glyco_hydro_18"/>
    <property type="match status" value="1"/>
</dbReference>
<dbReference type="FunFam" id="3.20.20.80:FF:000028">
    <property type="entry name" value="Chitinase domain-containing protein 1"/>
    <property type="match status" value="1"/>
</dbReference>
<name>A0A9P0BHV1_BRAAE</name>
<dbReference type="Gene3D" id="3.20.20.80">
    <property type="entry name" value="Glycosidases"/>
    <property type="match status" value="1"/>
</dbReference>
<dbReference type="OrthoDB" id="10254444at2759"/>
<dbReference type="EMBL" id="OV121140">
    <property type="protein sequence ID" value="CAH0563533.1"/>
    <property type="molecule type" value="Genomic_DNA"/>
</dbReference>
<keyword evidence="3" id="KW-0812">Transmembrane</keyword>
<dbReference type="SUPFAM" id="SSF51445">
    <property type="entry name" value="(Trans)glycosidases"/>
    <property type="match status" value="1"/>
</dbReference>
<comment type="similarity">
    <text evidence="1">Belongs to the glycosyl hydrolase 18 family.</text>
</comment>
<accession>A0A9P0BHV1</accession>
<dbReference type="InterPro" id="IPR001223">
    <property type="entry name" value="Glyco_hydro18_cat"/>
</dbReference>
<evidence type="ECO:0000313" key="5">
    <source>
        <dbReference type="EMBL" id="CAH0563533.1"/>
    </source>
</evidence>
<evidence type="ECO:0000259" key="4">
    <source>
        <dbReference type="Pfam" id="PF00704"/>
    </source>
</evidence>
<proteinExistence type="inferred from homology"/>
<gene>
    <name evidence="5" type="ORF">MELIAE_LOCUS12332</name>
</gene>
<keyword evidence="3" id="KW-0472">Membrane</keyword>
<protein>
    <recommendedName>
        <fullName evidence="2">Chitinase domain-containing protein 1</fullName>
    </recommendedName>
</protein>
<dbReference type="Proteomes" id="UP001154078">
    <property type="component" value="Chromosome 9"/>
</dbReference>
<dbReference type="GO" id="GO:0012505">
    <property type="term" value="C:endomembrane system"/>
    <property type="evidence" value="ECO:0007669"/>
    <property type="project" value="TreeGrafter"/>
</dbReference>
<feature type="domain" description="GH18" evidence="4">
    <location>
        <begin position="86"/>
        <end position="281"/>
    </location>
</feature>
<evidence type="ECO:0000256" key="1">
    <source>
        <dbReference type="ARBA" id="ARBA00009336"/>
    </source>
</evidence>
<keyword evidence="6" id="KW-1185">Reference proteome</keyword>
<feature type="transmembrane region" description="Helical" evidence="3">
    <location>
        <begin position="6"/>
        <end position="23"/>
    </location>
</feature>
<sequence>MLKNTILYVLLITLSFNYVYTTLSKKSPKGQPKEVKLKQEKPHKGPQNYTVFAKNLITQNPDISDIIINHAGFFREVDEYNFDGIVLGYVTPWNNHGYDVAKIFGNKFTHISPVWLQSFKDGDYNYKLAGTHDIDIQWISNVKNAGRERNLKIVPRVVFEEWTGLDFTKVITERDELQALTKSLVKNAKYYKFDGYVIEVFPQLATRITFEALVEFLRNFADELALEKLETILVIPPKRANQELFNKKHFDALYDHFTAFSLMTYDYSTPLKPGPNSPISWVEKCVSALTTDTKKT</sequence>
<evidence type="ECO:0000313" key="6">
    <source>
        <dbReference type="Proteomes" id="UP001154078"/>
    </source>
</evidence>
<dbReference type="InterPro" id="IPR017853">
    <property type="entry name" value="GH"/>
</dbReference>
<dbReference type="PANTHER" id="PTHR46066">
    <property type="entry name" value="CHITINASE DOMAIN-CONTAINING PROTEIN 1 FAMILY MEMBER"/>
    <property type="match status" value="1"/>
</dbReference>